<proteinExistence type="predicted"/>
<dbReference type="PANTHER" id="PTHR24064">
    <property type="entry name" value="SOLUTE CARRIER FAMILY 22 MEMBER"/>
    <property type="match status" value="1"/>
</dbReference>
<keyword evidence="8" id="KW-1185">Reference proteome</keyword>
<gene>
    <name evidence="7" type="ORF">OEZ85_004274</name>
</gene>
<feature type="transmembrane region" description="Helical" evidence="5">
    <location>
        <begin position="26"/>
        <end position="47"/>
    </location>
</feature>
<keyword evidence="4 5" id="KW-0472">Membrane</keyword>
<comment type="subcellular location">
    <subcellularLocation>
        <location evidence="1">Membrane</location>
        <topology evidence="1">Multi-pass membrane protein</topology>
    </subcellularLocation>
</comment>
<evidence type="ECO:0000256" key="2">
    <source>
        <dbReference type="ARBA" id="ARBA00022692"/>
    </source>
</evidence>
<dbReference type="Pfam" id="PF00083">
    <property type="entry name" value="Sugar_tr"/>
    <property type="match status" value="1"/>
</dbReference>
<feature type="domain" description="Major facilitator superfamily (MFS) profile" evidence="6">
    <location>
        <begin position="26"/>
        <end position="255"/>
    </location>
</feature>
<evidence type="ECO:0000256" key="5">
    <source>
        <dbReference type="SAM" id="Phobius"/>
    </source>
</evidence>
<feature type="transmembrane region" description="Helical" evidence="5">
    <location>
        <begin position="141"/>
        <end position="160"/>
    </location>
</feature>
<dbReference type="InterPro" id="IPR005828">
    <property type="entry name" value="MFS_sugar_transport-like"/>
</dbReference>
<dbReference type="PROSITE" id="PS50850">
    <property type="entry name" value="MFS"/>
    <property type="match status" value="1"/>
</dbReference>
<organism evidence="7 8">
    <name type="scientific">Tetradesmus obliquus</name>
    <name type="common">Green alga</name>
    <name type="synonym">Acutodesmus obliquus</name>
    <dbReference type="NCBI Taxonomy" id="3088"/>
    <lineage>
        <taxon>Eukaryota</taxon>
        <taxon>Viridiplantae</taxon>
        <taxon>Chlorophyta</taxon>
        <taxon>core chlorophytes</taxon>
        <taxon>Chlorophyceae</taxon>
        <taxon>CS clade</taxon>
        <taxon>Sphaeropleales</taxon>
        <taxon>Scenedesmaceae</taxon>
        <taxon>Tetradesmus</taxon>
    </lineage>
</organism>
<dbReference type="Proteomes" id="UP001244341">
    <property type="component" value="Chromosome 14b"/>
</dbReference>
<name>A0ABY8UNF3_TETOB</name>
<evidence type="ECO:0000256" key="3">
    <source>
        <dbReference type="ARBA" id="ARBA00022989"/>
    </source>
</evidence>
<dbReference type="InterPro" id="IPR036259">
    <property type="entry name" value="MFS_trans_sf"/>
</dbReference>
<keyword evidence="3 5" id="KW-1133">Transmembrane helix</keyword>
<evidence type="ECO:0000313" key="8">
    <source>
        <dbReference type="Proteomes" id="UP001244341"/>
    </source>
</evidence>
<evidence type="ECO:0000256" key="1">
    <source>
        <dbReference type="ARBA" id="ARBA00004141"/>
    </source>
</evidence>
<reference evidence="7 8" key="1">
    <citation type="submission" date="2023-05" db="EMBL/GenBank/DDBJ databases">
        <title>A 100% complete, gapless, phased diploid assembly of the Scenedesmus obliquus UTEX 3031 genome.</title>
        <authorList>
            <person name="Biondi T.C."/>
            <person name="Hanschen E.R."/>
            <person name="Kwon T."/>
            <person name="Eng W."/>
            <person name="Kruse C.P.S."/>
            <person name="Koehler S.I."/>
            <person name="Kunde Y."/>
            <person name="Gleasner C.D."/>
            <person name="You Mak K.T."/>
            <person name="Polle J."/>
            <person name="Hovde B.T."/>
            <person name="Starkenburg S.R."/>
        </authorList>
    </citation>
    <scope>NUCLEOTIDE SEQUENCE [LARGE SCALE GENOMIC DNA]</scope>
    <source>
        <strain evidence="7 8">DOE0152z</strain>
    </source>
</reference>
<feature type="transmembrane region" description="Helical" evidence="5">
    <location>
        <begin position="203"/>
        <end position="226"/>
    </location>
</feature>
<evidence type="ECO:0000313" key="7">
    <source>
        <dbReference type="EMBL" id="WIA21906.1"/>
    </source>
</evidence>
<dbReference type="Gene3D" id="1.20.1250.20">
    <property type="entry name" value="MFS general substrate transporter like domains"/>
    <property type="match status" value="1"/>
</dbReference>
<protein>
    <recommendedName>
        <fullName evidence="6">Major facilitator superfamily (MFS) profile domain-containing protein</fullName>
    </recommendedName>
</protein>
<keyword evidence="2 5" id="KW-0812">Transmembrane</keyword>
<dbReference type="EMBL" id="CP126221">
    <property type="protein sequence ID" value="WIA21906.1"/>
    <property type="molecule type" value="Genomic_DNA"/>
</dbReference>
<feature type="transmembrane region" description="Helical" evidence="5">
    <location>
        <begin position="232"/>
        <end position="250"/>
    </location>
</feature>
<sequence length="255" mass="27240">MRSASITFDEALTHYVGEFGSGQKRVVLASSVLSVSNALAFLLLVFLCHPDPVLQHHWQCTSEEDYVCLSIWSSSDPVSAGFCALPRDAWCWSSTGSLVAHLDLVCSSAYKVQLLNTILFVGCFFGSGIFGLLCDKIGRRLPLFIATAAAAASMFASLAVPAAQQYYWAFALTRAVAGVAAAGQSQAMFLLVTEVSGPSHRGIAGTSICLMFTLGEFVLVGLAWALPHWRNLTLAAGLLTAGSLLLFPWVPESAR</sequence>
<evidence type="ECO:0000259" key="6">
    <source>
        <dbReference type="PROSITE" id="PS50850"/>
    </source>
</evidence>
<evidence type="ECO:0000256" key="4">
    <source>
        <dbReference type="ARBA" id="ARBA00023136"/>
    </source>
</evidence>
<accession>A0ABY8UNF3</accession>
<feature type="transmembrane region" description="Helical" evidence="5">
    <location>
        <begin position="114"/>
        <end position="134"/>
    </location>
</feature>
<dbReference type="InterPro" id="IPR020846">
    <property type="entry name" value="MFS_dom"/>
</dbReference>
<dbReference type="SUPFAM" id="SSF103473">
    <property type="entry name" value="MFS general substrate transporter"/>
    <property type="match status" value="1"/>
</dbReference>